<organism evidence="1 2">
    <name type="scientific">Allohahella marinimesophila</name>
    <dbReference type="NCBI Taxonomy" id="1054972"/>
    <lineage>
        <taxon>Bacteria</taxon>
        <taxon>Pseudomonadati</taxon>
        <taxon>Pseudomonadota</taxon>
        <taxon>Gammaproteobacteria</taxon>
        <taxon>Oceanospirillales</taxon>
        <taxon>Hahellaceae</taxon>
        <taxon>Allohahella</taxon>
    </lineage>
</organism>
<name>A0ABP7QEU7_9GAMM</name>
<accession>A0ABP7QEU7</accession>
<evidence type="ECO:0000313" key="1">
    <source>
        <dbReference type="EMBL" id="GAA3979949.1"/>
    </source>
</evidence>
<gene>
    <name evidence="1" type="ORF">GCM10022278_40520</name>
</gene>
<keyword evidence="2" id="KW-1185">Reference proteome</keyword>
<comment type="caution">
    <text evidence="1">The sequence shown here is derived from an EMBL/GenBank/DDBJ whole genome shotgun (WGS) entry which is preliminary data.</text>
</comment>
<dbReference type="EMBL" id="BAABBO010000025">
    <property type="protein sequence ID" value="GAA3979949.1"/>
    <property type="molecule type" value="Genomic_DNA"/>
</dbReference>
<dbReference type="Proteomes" id="UP001501337">
    <property type="component" value="Unassembled WGS sequence"/>
</dbReference>
<protein>
    <submittedName>
        <fullName evidence="1">Uncharacterized protein</fullName>
    </submittedName>
</protein>
<sequence length="69" mass="7689">MALGALQWHHLPIIKVMVASIDARSMFKAIERGIVMAVEVKGVMKPFVQQSGPVWSIPGTYIPPVRQEF</sequence>
<reference evidence="2" key="1">
    <citation type="journal article" date="2019" name="Int. J. Syst. Evol. Microbiol.">
        <title>The Global Catalogue of Microorganisms (GCM) 10K type strain sequencing project: providing services to taxonomists for standard genome sequencing and annotation.</title>
        <authorList>
            <consortium name="The Broad Institute Genomics Platform"/>
            <consortium name="The Broad Institute Genome Sequencing Center for Infectious Disease"/>
            <person name="Wu L."/>
            <person name="Ma J."/>
        </authorList>
    </citation>
    <scope>NUCLEOTIDE SEQUENCE [LARGE SCALE GENOMIC DNA]</scope>
    <source>
        <strain evidence="2">JCM 17555</strain>
    </source>
</reference>
<proteinExistence type="predicted"/>
<evidence type="ECO:0000313" key="2">
    <source>
        <dbReference type="Proteomes" id="UP001501337"/>
    </source>
</evidence>